<organism evidence="2 3">
    <name type="scientific">Alterirhizorhabdus solaris</name>
    <dbReference type="NCBI Taxonomy" id="2529389"/>
    <lineage>
        <taxon>Bacteria</taxon>
        <taxon>Pseudomonadati</taxon>
        <taxon>Pseudomonadota</taxon>
        <taxon>Alphaproteobacteria</taxon>
        <taxon>Sphingomonadales</taxon>
        <taxon>Rhizorhabdaceae</taxon>
        <taxon>Alterirhizorhabdus</taxon>
    </lineage>
</organism>
<evidence type="ECO:0000313" key="2">
    <source>
        <dbReference type="EMBL" id="TVV70035.1"/>
    </source>
</evidence>
<reference evidence="2 3" key="1">
    <citation type="submission" date="2019-07" db="EMBL/GenBank/DDBJ databases">
        <title>Sphingomonas solaris sp. nov., isolated from a solar panel from Boston, Massachusetts.</title>
        <authorList>
            <person name="Tanner K."/>
            <person name="Pascual J."/>
            <person name="Mancuso C."/>
            <person name="Pereto J."/>
            <person name="Khalil A."/>
            <person name="Vilanova C."/>
        </authorList>
    </citation>
    <scope>NUCLEOTIDE SEQUENCE [LARGE SCALE GENOMIC DNA]</scope>
    <source>
        <strain evidence="2 3">R4DWN</strain>
    </source>
</reference>
<protein>
    <submittedName>
        <fullName evidence="2">Uncharacterized protein</fullName>
    </submittedName>
</protein>
<accession>A0A558QSD5</accession>
<proteinExistence type="predicted"/>
<feature type="region of interest" description="Disordered" evidence="1">
    <location>
        <begin position="20"/>
        <end position="69"/>
    </location>
</feature>
<dbReference type="AlphaFoldDB" id="A0A558QSD5"/>
<evidence type="ECO:0000256" key="1">
    <source>
        <dbReference type="SAM" id="MobiDB-lite"/>
    </source>
</evidence>
<dbReference type="EMBL" id="VNIM01000148">
    <property type="protein sequence ID" value="TVV70035.1"/>
    <property type="molecule type" value="Genomic_DNA"/>
</dbReference>
<comment type="caution">
    <text evidence="2">The sequence shown here is derived from an EMBL/GenBank/DDBJ whole genome shotgun (WGS) entry which is preliminary data.</text>
</comment>
<sequence length="69" mass="7837">MPLSGLEIRSARISLAGCRHSRCPRRPSRRQRSRGTCDPIPASLGRYKPDPCSWHQLPQRPAVRPIRPP</sequence>
<name>A0A558QSD5_9SPHN</name>
<keyword evidence="3" id="KW-1185">Reference proteome</keyword>
<gene>
    <name evidence="2" type="ORF">FOY91_20075</name>
</gene>
<evidence type="ECO:0000313" key="3">
    <source>
        <dbReference type="Proteomes" id="UP000318681"/>
    </source>
</evidence>
<dbReference type="Proteomes" id="UP000318681">
    <property type="component" value="Unassembled WGS sequence"/>
</dbReference>
<feature type="compositionally biased region" description="Basic residues" evidence="1">
    <location>
        <begin position="20"/>
        <end position="33"/>
    </location>
</feature>